<dbReference type="RefSeq" id="WP_012832754.1">
    <property type="nucleotide sequence ID" value="NC_013441.1"/>
</dbReference>
<dbReference type="Gene3D" id="3.10.180.10">
    <property type="entry name" value="2,3-Dihydroxybiphenyl 1,2-Dioxygenase, domain 1"/>
    <property type="match status" value="2"/>
</dbReference>
<dbReference type="InterPro" id="IPR029068">
    <property type="entry name" value="Glyas_Bleomycin-R_OHBP_Dase"/>
</dbReference>
<dbReference type="CDD" id="cd06587">
    <property type="entry name" value="VOC"/>
    <property type="match status" value="2"/>
</dbReference>
<keyword evidence="3" id="KW-1185">Reference proteome</keyword>
<evidence type="ECO:0000259" key="1">
    <source>
        <dbReference type="PROSITE" id="PS51819"/>
    </source>
</evidence>
<reference evidence="3" key="1">
    <citation type="submission" date="2009-10" db="EMBL/GenBank/DDBJ databases">
        <title>The complete chromosome of Gordonia bronchialis DSM 43247.</title>
        <authorList>
            <consortium name="US DOE Joint Genome Institute (JGI-PGF)"/>
            <person name="Lucas S."/>
            <person name="Copeland A."/>
            <person name="Lapidus A."/>
            <person name="Glavina del Rio T."/>
            <person name="Dalin E."/>
            <person name="Tice H."/>
            <person name="Bruce D."/>
            <person name="Goodwin L."/>
            <person name="Pitluck S."/>
            <person name="Kyrpides N."/>
            <person name="Mavromatis K."/>
            <person name="Ivanova N."/>
            <person name="Ovchinnikova G."/>
            <person name="Saunders E."/>
            <person name="Brettin T."/>
            <person name="Detter J.C."/>
            <person name="Han C."/>
            <person name="Larimer F."/>
            <person name="Land M."/>
            <person name="Hauser L."/>
            <person name="Markowitz V."/>
            <person name="Cheng J.-F."/>
            <person name="Hugenholtz P."/>
            <person name="Woyke T."/>
            <person name="Wu D."/>
            <person name="Jando M."/>
            <person name="Schneider S."/>
            <person name="Goeker M."/>
            <person name="Klenk H.-P."/>
            <person name="Eisen J.A."/>
        </authorList>
    </citation>
    <scope>NUCLEOTIDE SEQUENCE [LARGE SCALE GENOMIC DNA]</scope>
    <source>
        <strain evidence="3">ATCC 25592 / DSM 43247 / BCRC 13721 / JCM 3198 / KCTC 3076 / NBRC 16047 / NCTC 10667</strain>
    </source>
</reference>
<accession>D0L3H5</accession>
<dbReference type="InterPro" id="IPR052164">
    <property type="entry name" value="Anthracycline_SecMetBiosynth"/>
</dbReference>
<feature type="domain" description="VOC" evidence="1">
    <location>
        <begin position="5"/>
        <end position="121"/>
    </location>
</feature>
<dbReference type="KEGG" id="gbr:Gbro_0861"/>
<evidence type="ECO:0000313" key="3">
    <source>
        <dbReference type="Proteomes" id="UP000001219"/>
    </source>
</evidence>
<name>D0L3H5_GORB4</name>
<dbReference type="Proteomes" id="UP000001219">
    <property type="component" value="Chromosome"/>
</dbReference>
<dbReference type="PANTHER" id="PTHR33993">
    <property type="entry name" value="GLYOXALASE-RELATED"/>
    <property type="match status" value="1"/>
</dbReference>
<evidence type="ECO:0000313" key="2">
    <source>
        <dbReference type="EMBL" id="ACY20174.1"/>
    </source>
</evidence>
<dbReference type="OrthoDB" id="317332at2"/>
<gene>
    <name evidence="2" type="ordered locus">Gbro_0861</name>
</gene>
<sequence>MATATINSMLLSTDDPARLCEWYAAAFEAAPQTTPGDPGASYRVIALDGFYLMFDKRDDVSGRNTGGARAILNVEVDDPQATAQRLDDLGAEWISPLENRDGSFFGTVADPDGNWLQILRLSDEHEVEMSQPESAFSGFAVRDLDAAETFYRDVLGMRVLRFPMGILGIRINRQTTVMVYPKPDHEPATYTILNIPVPDLEAAVDDLTAKGVAFLRYDGFDHDERGIVGSGAHGGPDLAWFTDPSGNVLSVLRN</sequence>
<dbReference type="AlphaFoldDB" id="D0L3H5"/>
<dbReference type="PROSITE" id="PS51819">
    <property type="entry name" value="VOC"/>
    <property type="match status" value="2"/>
</dbReference>
<dbReference type="Pfam" id="PF00903">
    <property type="entry name" value="Glyoxalase"/>
    <property type="match status" value="1"/>
</dbReference>
<dbReference type="PANTHER" id="PTHR33993:SF14">
    <property type="entry name" value="GB|AAF24581.1"/>
    <property type="match status" value="1"/>
</dbReference>
<dbReference type="eggNOG" id="COG0346">
    <property type="taxonomic scope" value="Bacteria"/>
</dbReference>
<dbReference type="InterPro" id="IPR041581">
    <property type="entry name" value="Glyoxalase_6"/>
</dbReference>
<dbReference type="eggNOG" id="COG2764">
    <property type="taxonomic scope" value="Bacteria"/>
</dbReference>
<protein>
    <submittedName>
        <fullName evidence="2">Glyoxalase/bleomycin resistance protein/dioxygenase</fullName>
    </submittedName>
</protein>
<dbReference type="HOGENOM" id="CLU_1110770_0_0_11"/>
<dbReference type="InterPro" id="IPR004360">
    <property type="entry name" value="Glyas_Fos-R_dOase_dom"/>
</dbReference>
<dbReference type="SUPFAM" id="SSF54593">
    <property type="entry name" value="Glyoxalase/Bleomycin resistance protein/Dihydroxybiphenyl dioxygenase"/>
    <property type="match status" value="2"/>
</dbReference>
<dbReference type="InterPro" id="IPR037523">
    <property type="entry name" value="VOC_core"/>
</dbReference>
<dbReference type="STRING" id="526226.Gbro_0861"/>
<reference evidence="2 3" key="2">
    <citation type="journal article" date="2010" name="Stand. Genomic Sci.">
        <title>Complete genome sequence of Gordonia bronchialis type strain (3410).</title>
        <authorList>
            <person name="Ivanova N."/>
            <person name="Sikorski J."/>
            <person name="Jando M."/>
            <person name="Lapidus A."/>
            <person name="Nolan M."/>
            <person name="Lucas S."/>
            <person name="Del Rio T.G."/>
            <person name="Tice H."/>
            <person name="Copeland A."/>
            <person name="Cheng J.F."/>
            <person name="Chen F."/>
            <person name="Bruce D."/>
            <person name="Goodwin L."/>
            <person name="Pitluck S."/>
            <person name="Mavromatis K."/>
            <person name="Ovchinnikova G."/>
            <person name="Pati A."/>
            <person name="Chen A."/>
            <person name="Palaniappan K."/>
            <person name="Land M."/>
            <person name="Hauser L."/>
            <person name="Chang Y.J."/>
            <person name="Jeffries C.D."/>
            <person name="Chain P."/>
            <person name="Saunders E."/>
            <person name="Han C."/>
            <person name="Detter J.C."/>
            <person name="Brettin T."/>
            <person name="Rohde M."/>
            <person name="Goker M."/>
            <person name="Bristow J."/>
            <person name="Eisen J.A."/>
            <person name="Markowitz V."/>
            <person name="Hugenholtz P."/>
            <person name="Klenk H.P."/>
            <person name="Kyrpides N.C."/>
        </authorList>
    </citation>
    <scope>NUCLEOTIDE SEQUENCE [LARGE SCALE GENOMIC DNA]</scope>
    <source>
        <strain evidence="3">ATCC 25592 / DSM 43247 / BCRC 13721 / JCM 3198 / KCTC 3076 / NBRC 16047 / NCTC 10667</strain>
    </source>
</reference>
<organism evidence="2 3">
    <name type="scientific">Gordonia bronchialis (strain ATCC 25592 / DSM 43247 / BCRC 13721 / JCM 3198 / KCTC 3076 / NBRC 16047 / NCTC 10667)</name>
    <name type="common">Rhodococcus bronchialis</name>
    <dbReference type="NCBI Taxonomy" id="526226"/>
    <lineage>
        <taxon>Bacteria</taxon>
        <taxon>Bacillati</taxon>
        <taxon>Actinomycetota</taxon>
        <taxon>Actinomycetes</taxon>
        <taxon>Mycobacteriales</taxon>
        <taxon>Gordoniaceae</taxon>
        <taxon>Gordonia</taxon>
    </lineage>
</organism>
<proteinExistence type="predicted"/>
<dbReference type="EMBL" id="CP001802">
    <property type="protein sequence ID" value="ACY20174.1"/>
    <property type="molecule type" value="Genomic_DNA"/>
</dbReference>
<feature type="domain" description="VOC" evidence="1">
    <location>
        <begin position="133"/>
        <end position="254"/>
    </location>
</feature>
<dbReference type="Pfam" id="PF18029">
    <property type="entry name" value="Glyoxalase_6"/>
    <property type="match status" value="1"/>
</dbReference>